<dbReference type="Proteomes" id="UP000326711">
    <property type="component" value="Chromosome"/>
</dbReference>
<accession>A0A5J6ZCC3</accession>
<organism evidence="1 2">
    <name type="scientific">Corynebacterium urogenitale</name>
    <dbReference type="NCBI Taxonomy" id="2487892"/>
    <lineage>
        <taxon>Bacteria</taxon>
        <taxon>Bacillati</taxon>
        <taxon>Actinomycetota</taxon>
        <taxon>Actinomycetes</taxon>
        <taxon>Mycobacteriales</taxon>
        <taxon>Corynebacteriaceae</taxon>
        <taxon>Corynebacterium</taxon>
    </lineage>
</organism>
<protein>
    <submittedName>
        <fullName evidence="1">Uncharacterized protein</fullName>
    </submittedName>
</protein>
<proteinExistence type="predicted"/>
<sequence>MAEILIVSIANRCRNLAGRPASDGVPAFGAGQLALVDPLGTGLIQAQQSRHAYLLPGGEADDGKIGQPAHEVIT</sequence>
<dbReference type="RefSeq" id="WP_151903489.1">
    <property type="nucleotide sequence ID" value="NZ_CP045032.1"/>
</dbReference>
<dbReference type="KEGG" id="cuo:CUROG_09415"/>
<dbReference type="EMBL" id="CP045032">
    <property type="protein sequence ID" value="QFQ03227.1"/>
    <property type="molecule type" value="Genomic_DNA"/>
</dbReference>
<dbReference type="AlphaFoldDB" id="A0A5J6ZCC3"/>
<evidence type="ECO:0000313" key="1">
    <source>
        <dbReference type="EMBL" id="QFQ03227.1"/>
    </source>
</evidence>
<keyword evidence="2" id="KW-1185">Reference proteome</keyword>
<name>A0A5J6ZCC3_9CORY</name>
<evidence type="ECO:0000313" key="2">
    <source>
        <dbReference type="Proteomes" id="UP000326711"/>
    </source>
</evidence>
<gene>
    <name evidence="1" type="ORF">CUROG_09415</name>
</gene>
<reference evidence="2" key="1">
    <citation type="submission" date="2019-10" db="EMBL/GenBank/DDBJ databases">
        <title>Complete genome sequence of Corynebacterium urogenitalis DSM 108747, isolated from the genital tract of a cow.</title>
        <authorList>
            <person name="Ruckert C."/>
            <person name="Ballas P."/>
            <person name="Wagener K."/>
            <person name="Drillich M."/>
            <person name="Kaempfer P."/>
            <person name="Busse H.-J."/>
            <person name="Ehling-Schulz M."/>
        </authorList>
    </citation>
    <scope>NUCLEOTIDE SEQUENCE [LARGE SCALE GENOMIC DNA]</scope>
    <source>
        <strain evidence="2">LMM 1652</strain>
    </source>
</reference>